<dbReference type="PANTHER" id="PTHR35869:SF1">
    <property type="entry name" value="OUTER-MEMBRANE LIPOPROTEIN CARRIER PROTEIN"/>
    <property type="match status" value="1"/>
</dbReference>
<reference evidence="3 4" key="1">
    <citation type="submission" date="2016-10" db="EMBL/GenBank/DDBJ databases">
        <authorList>
            <person name="de Groot N.N."/>
        </authorList>
    </citation>
    <scope>NUCLEOTIDE SEQUENCE [LARGE SCALE GENOMIC DNA]</scope>
    <source>
        <strain evidence="3 4">DSM 14858</strain>
    </source>
</reference>
<dbReference type="EMBL" id="FNZQ01000001">
    <property type="protein sequence ID" value="SEK33403.1"/>
    <property type="molecule type" value="Genomic_DNA"/>
</dbReference>
<dbReference type="SUPFAM" id="SSF89392">
    <property type="entry name" value="Prokaryotic lipoproteins and lipoprotein localization factors"/>
    <property type="match status" value="1"/>
</dbReference>
<dbReference type="CDD" id="cd16325">
    <property type="entry name" value="LolA"/>
    <property type="match status" value="1"/>
</dbReference>
<dbReference type="OrthoDB" id="9800501at2"/>
<dbReference type="Proteomes" id="UP000199283">
    <property type="component" value="Unassembled WGS sequence"/>
</dbReference>
<evidence type="ECO:0000256" key="1">
    <source>
        <dbReference type="ARBA" id="ARBA00022729"/>
    </source>
</evidence>
<proteinExistence type="predicted"/>
<organism evidence="3 4">
    <name type="scientific">Jannaschia helgolandensis</name>
    <dbReference type="NCBI Taxonomy" id="188906"/>
    <lineage>
        <taxon>Bacteria</taxon>
        <taxon>Pseudomonadati</taxon>
        <taxon>Pseudomonadota</taxon>
        <taxon>Alphaproteobacteria</taxon>
        <taxon>Rhodobacterales</taxon>
        <taxon>Roseobacteraceae</taxon>
        <taxon>Jannaschia</taxon>
    </lineage>
</organism>
<dbReference type="RefSeq" id="WP_092759129.1">
    <property type="nucleotide sequence ID" value="NZ_FNZQ01000001.1"/>
</dbReference>
<accession>A0A1H7G517</accession>
<keyword evidence="3" id="KW-0449">Lipoprotein</keyword>
<dbReference type="Pfam" id="PF03548">
    <property type="entry name" value="LolA"/>
    <property type="match status" value="1"/>
</dbReference>
<dbReference type="PANTHER" id="PTHR35869">
    <property type="entry name" value="OUTER-MEMBRANE LIPOPROTEIN CARRIER PROTEIN"/>
    <property type="match status" value="1"/>
</dbReference>
<gene>
    <name evidence="3" type="ORF">SAMN04488526_0316</name>
</gene>
<dbReference type="InterPro" id="IPR029046">
    <property type="entry name" value="LolA/LolB/LppX"/>
</dbReference>
<keyword evidence="1 2" id="KW-0732">Signal</keyword>
<dbReference type="InterPro" id="IPR004564">
    <property type="entry name" value="OM_lipoprot_carrier_LolA-like"/>
</dbReference>
<protein>
    <submittedName>
        <fullName evidence="3">Outer membrane lipoprotein-sorting protein</fullName>
    </submittedName>
</protein>
<sequence length="198" mass="20903">MRLLALAATLASLALPAWAEIPVNQISGYLNSFTTAKSAFTQINGDGSISTGDLSIRRPGRARFDYDAPNKGLVIAGGGQVAIFDPVSNTPPEQYPLSQTPLSLILADNVNFGRSGMVVAHGGDSTQTAVTLQDPANPEYGNIQLIFTPNPVTLRQWVITDDGGSQTTVILGDMQTGASLGSSLFNIPLEMQRRGLSN</sequence>
<feature type="signal peptide" evidence="2">
    <location>
        <begin position="1"/>
        <end position="19"/>
    </location>
</feature>
<dbReference type="STRING" id="188906.SAMN04488526_0316"/>
<name>A0A1H7G517_9RHOB</name>
<evidence type="ECO:0000256" key="2">
    <source>
        <dbReference type="SAM" id="SignalP"/>
    </source>
</evidence>
<dbReference type="AlphaFoldDB" id="A0A1H7G517"/>
<feature type="chain" id="PRO_5011685706" evidence="2">
    <location>
        <begin position="20"/>
        <end position="198"/>
    </location>
</feature>
<evidence type="ECO:0000313" key="4">
    <source>
        <dbReference type="Proteomes" id="UP000199283"/>
    </source>
</evidence>
<evidence type="ECO:0000313" key="3">
    <source>
        <dbReference type="EMBL" id="SEK33403.1"/>
    </source>
</evidence>
<dbReference type="Gene3D" id="2.50.20.10">
    <property type="entry name" value="Lipoprotein localisation LolA/LolB/LppX"/>
    <property type="match status" value="1"/>
</dbReference>
<keyword evidence="4" id="KW-1185">Reference proteome</keyword>